<evidence type="ECO:0000313" key="4">
    <source>
        <dbReference type="EMBL" id="QQB89369.1"/>
    </source>
</evidence>
<sequence>MADGSLPIVVTPEAFGRDAFDLRVVEGLTVRAMLVEAVRSGLPIKALNRTEIYVDGARLDRETALDHVLSADQVVNVVVEPMGGGGGGRKDIGQILLTVAVIAVSAWVGGGAGGMITSKLLARAAAAAITLGGQALIASLYAPDNKATKANDRYALQSASNQYRQWGPMPLALGEVVTAPDLAAKTFTQSQGDDVWMYGVLGVHYGPCEVSEVKIGDTLVSTMGAGDFRMVQHLEPGPRTFQLYPNDVDQLDLNEELKATPSSATPLVRAASSDGSRFDLDFFLPAGLYFQKDDGRVLTAHASVAVRYRPIDQTGVATGPWQSGPSWARTSATKDPIRVTHSVHLPHGRYEFELTRNRPDDGNDKRRDTIMVSAIKSVAFRKPVADETLSIIEFAVRATAINQGGLAPITCRIKPKCSTWTGGAWGPPVATSNPAALARWLLTGPAPAKPLLPAQADARLRVWHQLCEQYDWKCHLYLTEARTQSEALAILERAGRAGVFWDGTQLAASPWVEKPIPAQVFTDDNLKDHRWEIVYPDPVHALRVEFQNIEKGGEPDELFVYNDGYGEAADPANGIKAASLIEALTLDGQATPNRAYRDGRWKLGQRRHQRRIDTWTADVEHLISHYGSRVRLAWNRAGGGSARVRCRRWSEDGSAVVGLRLSAPVEMFAGVSYAIDLRTKGGLYDGVPIQTQPGVTREILFASARAPSVCPAAGDLIAFGEVEKVSEDVEIIAIEPGENLTAVLTGVRYVAPLLMAGETGPIPPLTSKLSGDRQANPPRPTLLGVTADAHAVRVSFDMPTWRGAPLSGFSVRWRAKGEAGSWAPLPALDAAARELVAPPLREAPVEGVEATRVEIEITAATVDGRVSPPLQVTVVKPVPGAPLASIWSVDAKGPDANGVSQPILIVRGEVNDPNVAAVRIAWGLTPDGPWTEAYEGAPLTKALEIGNLTPGVEHHVAITHLSAQGVPSQFLVIGPRVPGQLVAGDATHLGGRTREEILTDVDAVKTGLGAIVEEVSDVREVAVTNAAAGAMNANPTFAAADPEAPFPAVAPGWADWSWGHDRTVVAGQLSRYALRYVVPVGRITGIMARHEGFRRTPKPGWYVLEAMVTLEAGSLDGAGLLLLQSAGPNTGALIANSIDFRADPDSSGNAVGSGAPGRTYAFSKIVRVENPAVAWFDLFAMSGYVDGFGAISAKIIVWHKALVREATAAEIETGQARGSYPTMSARLSSEFTAIAGEQGVMALRQDLLEARAGTNEFNNADLAQGMTGFRQQWNGSGHSISLGIWENEYLFALKNGGGIQDPGVVVLGSLDFGGGPFGPETNSYGMRAWRVSAGERIGFAFDARDESPAYGHPAARWAVGVRLFNADGTLWGGIPAADFQSQYGQTNWHRVGSVFTVPADGYLTIEAYIHSQGSTSSTAIVSARRWAWARMAPGATQLPAYSAPAGGGQLAKVEETAGAVRTLEGKTKAWAERTVSAGSAEAFVQMKAEDDNGNPVSEINLGAQAIGLWTKVGSLFVPVFRLVGTSAHFAGKVFVGLLKQIAIDPDLPAIIWTKGNARIVIGMLPNDDMIYWFGPNIDPSAMRKSNATEWRDANGAAYYKGGISAGQLQASARTSDQSATVSAQTGRFGSLGGTITIVFSYAAETRVASTSYSPPFPPSYEDVSNDPTAQIRLYRSLNGDVFELVATFAATGQRRSWGINGGDFFEEGQEVVCGGAATFVDPDRNTLDRQYRVEMSGRSFTWLNGAGNYRSQFLNVVCVED</sequence>
<evidence type="ECO:0000313" key="5">
    <source>
        <dbReference type="Proteomes" id="UP000287388"/>
    </source>
</evidence>
<dbReference type="CDD" id="cd00063">
    <property type="entry name" value="FN3"/>
    <property type="match status" value="1"/>
</dbReference>
<dbReference type="RefSeq" id="WP_128718974.1">
    <property type="nucleotide sequence ID" value="NZ_BJNC01000017.1"/>
</dbReference>
<evidence type="ECO:0000259" key="2">
    <source>
        <dbReference type="PROSITE" id="PS50853"/>
    </source>
</evidence>
<dbReference type="KEGG" id="bdm:EQG53_02275"/>
<reference evidence="4 6" key="2">
    <citation type="submission" date="2020-12" db="EMBL/GenBank/DDBJ databases">
        <title>FDA dAtabase for Regulatory Grade micrObial Sequences (FDA-ARGOS): Supporting development and validation of Infectious Disease Dx tests.</title>
        <authorList>
            <person name="Kerrigan L."/>
            <person name="Long C."/>
            <person name="Tallon L."/>
            <person name="Sadzewicz L."/>
            <person name="Zhao X."/>
            <person name="Boylan J."/>
            <person name="Ott S."/>
            <person name="Bowen H."/>
            <person name="Vavikolanu K."/>
            <person name="Mehta A."/>
            <person name="Aluvathingal J."/>
            <person name="Nadendla S."/>
            <person name="Yan Y."/>
            <person name="Sichtig H."/>
        </authorList>
    </citation>
    <scope>NUCLEOTIDE SEQUENCE [LARGE SCALE GENOMIC DNA]</scope>
    <source>
        <strain evidence="4 6">FDAARGOS_1026</strain>
    </source>
</reference>
<keyword evidence="1" id="KW-0472">Membrane</keyword>
<dbReference type="EMBL" id="CP066026">
    <property type="protein sequence ID" value="QQB89369.1"/>
    <property type="molecule type" value="Genomic_DNA"/>
</dbReference>
<accession>A0A410NTV2</accession>
<dbReference type="Proteomes" id="UP000596117">
    <property type="component" value="Chromosome"/>
</dbReference>
<dbReference type="EMBL" id="CP035093">
    <property type="protein sequence ID" value="QAT13275.1"/>
    <property type="molecule type" value="Genomic_DNA"/>
</dbReference>
<dbReference type="InterPro" id="IPR003961">
    <property type="entry name" value="FN3_dom"/>
</dbReference>
<organism evidence="3 5">
    <name type="scientific">Brevundimonas diminuta</name>
    <name type="common">Pseudomonas diminuta</name>
    <dbReference type="NCBI Taxonomy" id="293"/>
    <lineage>
        <taxon>Bacteria</taxon>
        <taxon>Pseudomonadati</taxon>
        <taxon>Pseudomonadota</taxon>
        <taxon>Alphaproteobacteria</taxon>
        <taxon>Caulobacterales</taxon>
        <taxon>Caulobacteraceae</taxon>
        <taxon>Brevundimonas</taxon>
    </lineage>
</organism>
<keyword evidence="1" id="KW-1133">Transmembrane helix</keyword>
<evidence type="ECO:0000256" key="1">
    <source>
        <dbReference type="SAM" id="Phobius"/>
    </source>
</evidence>
<keyword evidence="1" id="KW-0812">Transmembrane</keyword>
<feature type="transmembrane region" description="Helical" evidence="1">
    <location>
        <begin position="92"/>
        <end position="113"/>
    </location>
</feature>
<reference evidence="3 5" key="1">
    <citation type="submission" date="2019-01" db="EMBL/GenBank/DDBJ databases">
        <title>Brevundimonas diminuta Genome sequencing and assembly.</title>
        <authorList>
            <person name="Chen H."/>
        </authorList>
    </citation>
    <scope>NUCLEOTIDE SEQUENCE [LARGE SCALE GENOMIC DNA]</scope>
    <source>
        <strain evidence="3">ATCC</strain>
        <strain evidence="5">ATCC(B) 19146</strain>
    </source>
</reference>
<protein>
    <recommendedName>
        <fullName evidence="2">Fibronectin type-III domain-containing protein</fullName>
    </recommendedName>
</protein>
<dbReference type="InterPro" id="IPR055385">
    <property type="entry name" value="GpJ_HDII-ins2"/>
</dbReference>
<dbReference type="PROSITE" id="PS50853">
    <property type="entry name" value="FN3"/>
    <property type="match status" value="1"/>
</dbReference>
<keyword evidence="6" id="KW-1185">Reference proteome</keyword>
<proteinExistence type="predicted"/>
<evidence type="ECO:0000313" key="3">
    <source>
        <dbReference type="EMBL" id="QAT13275.1"/>
    </source>
</evidence>
<dbReference type="Pfam" id="PF24801">
    <property type="entry name" value="FNIII-A_GpJ"/>
    <property type="match status" value="1"/>
</dbReference>
<evidence type="ECO:0000313" key="6">
    <source>
        <dbReference type="Proteomes" id="UP000596117"/>
    </source>
</evidence>
<name>A0A410NTV2_BREDI</name>
<feature type="domain" description="Fibronectin type-III" evidence="2">
    <location>
        <begin position="776"/>
        <end position="880"/>
    </location>
</feature>
<dbReference type="Proteomes" id="UP000287388">
    <property type="component" value="Chromosome"/>
</dbReference>
<gene>
    <name evidence="3" type="ORF">EQG53_02275</name>
    <name evidence="4" type="ORF">I6H83_02685</name>
</gene>
<feature type="transmembrane region" description="Helical" evidence="1">
    <location>
        <begin position="120"/>
        <end position="142"/>
    </location>
</feature>